<organism evidence="7 8">
    <name type="scientific">Methylobacterium brachythecii</name>
    <dbReference type="NCBI Taxonomy" id="1176177"/>
    <lineage>
        <taxon>Bacteria</taxon>
        <taxon>Pseudomonadati</taxon>
        <taxon>Pseudomonadota</taxon>
        <taxon>Alphaproteobacteria</taxon>
        <taxon>Hyphomicrobiales</taxon>
        <taxon>Methylobacteriaceae</taxon>
        <taxon>Methylobacterium</taxon>
    </lineage>
</organism>
<reference evidence="9" key="2">
    <citation type="journal article" date="2019" name="Int. J. Syst. Evol. Microbiol.">
        <title>The Global Catalogue of Microorganisms (GCM) 10K type strain sequencing project: providing services to taxonomists for standard genome sequencing and annotation.</title>
        <authorList>
            <consortium name="The Broad Institute Genomics Platform"/>
            <consortium name="The Broad Institute Genome Sequencing Center for Infectious Disease"/>
            <person name="Wu L."/>
            <person name="Ma J."/>
        </authorList>
    </citation>
    <scope>NUCLEOTIDE SEQUENCE [LARGE SCALE GENOMIC DNA]</scope>
    <source>
        <strain evidence="9">NBRC 107710</strain>
    </source>
</reference>
<evidence type="ECO:0000313" key="7">
    <source>
        <dbReference type="EMBL" id="MBB3905656.1"/>
    </source>
</evidence>
<keyword evidence="4" id="KW-0804">Transcription</keyword>
<dbReference type="SUPFAM" id="SSF46785">
    <property type="entry name" value="Winged helix' DNA-binding domain"/>
    <property type="match status" value="1"/>
</dbReference>
<dbReference type="Pfam" id="PF03466">
    <property type="entry name" value="LysR_substrate"/>
    <property type="match status" value="1"/>
</dbReference>
<protein>
    <submittedName>
        <fullName evidence="7">DNA-binding transcriptional LysR family regulator</fullName>
    </submittedName>
    <submittedName>
        <fullName evidence="6">LysR family transcriptional regulator</fullName>
    </submittedName>
</protein>
<dbReference type="InterPro" id="IPR036390">
    <property type="entry name" value="WH_DNA-bd_sf"/>
</dbReference>
<evidence type="ECO:0000256" key="1">
    <source>
        <dbReference type="ARBA" id="ARBA00009437"/>
    </source>
</evidence>
<evidence type="ECO:0000313" key="9">
    <source>
        <dbReference type="Proteomes" id="UP001156881"/>
    </source>
</evidence>
<evidence type="ECO:0000256" key="3">
    <source>
        <dbReference type="ARBA" id="ARBA00023125"/>
    </source>
</evidence>
<dbReference type="Proteomes" id="UP000517759">
    <property type="component" value="Unassembled WGS sequence"/>
</dbReference>
<dbReference type="InterPro" id="IPR050950">
    <property type="entry name" value="HTH-type_LysR_regulators"/>
</dbReference>
<dbReference type="AlphaFoldDB" id="A0A7W6AS82"/>
<dbReference type="RefSeq" id="WP_183513890.1">
    <property type="nucleotide sequence ID" value="NZ_BSPG01000060.1"/>
</dbReference>
<gene>
    <name evidence="6" type="ORF">GCM10007884_49100</name>
    <name evidence="7" type="ORF">GGR33_005198</name>
</gene>
<proteinExistence type="inferred from homology"/>
<reference evidence="6" key="4">
    <citation type="submission" date="2023-01" db="EMBL/GenBank/DDBJ databases">
        <title>Draft genome sequence of Methylobacterium brachythecii strain NBRC 107710.</title>
        <authorList>
            <person name="Sun Q."/>
            <person name="Mori K."/>
        </authorList>
    </citation>
    <scope>NUCLEOTIDE SEQUENCE</scope>
    <source>
        <strain evidence="6">NBRC 107710</strain>
    </source>
</reference>
<dbReference type="PROSITE" id="PS50931">
    <property type="entry name" value="HTH_LYSR"/>
    <property type="match status" value="1"/>
</dbReference>
<comment type="similarity">
    <text evidence="1">Belongs to the LysR transcriptional regulatory family.</text>
</comment>
<dbReference type="Proteomes" id="UP001156881">
    <property type="component" value="Unassembled WGS sequence"/>
</dbReference>
<reference evidence="7 8" key="3">
    <citation type="submission" date="2020-08" db="EMBL/GenBank/DDBJ databases">
        <title>Genomic Encyclopedia of Type Strains, Phase IV (KMG-IV): sequencing the most valuable type-strain genomes for metagenomic binning, comparative biology and taxonomic classification.</title>
        <authorList>
            <person name="Goeker M."/>
        </authorList>
    </citation>
    <scope>NUCLEOTIDE SEQUENCE [LARGE SCALE GENOMIC DNA]</scope>
    <source>
        <strain evidence="7 8">DSM 24105</strain>
    </source>
</reference>
<dbReference type="Pfam" id="PF00126">
    <property type="entry name" value="HTH_1"/>
    <property type="match status" value="1"/>
</dbReference>
<dbReference type="FunFam" id="1.10.10.10:FF:000001">
    <property type="entry name" value="LysR family transcriptional regulator"/>
    <property type="match status" value="1"/>
</dbReference>
<dbReference type="InterPro" id="IPR005119">
    <property type="entry name" value="LysR_subst-bd"/>
</dbReference>
<evidence type="ECO:0000313" key="8">
    <source>
        <dbReference type="Proteomes" id="UP000517759"/>
    </source>
</evidence>
<dbReference type="GO" id="GO:0003677">
    <property type="term" value="F:DNA binding"/>
    <property type="evidence" value="ECO:0007669"/>
    <property type="project" value="UniProtKB-KW"/>
</dbReference>
<evidence type="ECO:0000259" key="5">
    <source>
        <dbReference type="PROSITE" id="PS50931"/>
    </source>
</evidence>
<comment type="caution">
    <text evidence="7">The sequence shown here is derived from an EMBL/GenBank/DDBJ whole genome shotgun (WGS) entry which is preliminary data.</text>
</comment>
<dbReference type="GO" id="GO:0005829">
    <property type="term" value="C:cytosol"/>
    <property type="evidence" value="ECO:0007669"/>
    <property type="project" value="TreeGrafter"/>
</dbReference>
<dbReference type="SUPFAM" id="SSF53850">
    <property type="entry name" value="Periplasmic binding protein-like II"/>
    <property type="match status" value="1"/>
</dbReference>
<dbReference type="Gene3D" id="3.40.190.290">
    <property type="match status" value="1"/>
</dbReference>
<accession>A0A7W6AS82</accession>
<evidence type="ECO:0000256" key="4">
    <source>
        <dbReference type="ARBA" id="ARBA00023163"/>
    </source>
</evidence>
<name>A0A7W6AS82_9HYPH</name>
<dbReference type="Gene3D" id="1.10.10.10">
    <property type="entry name" value="Winged helix-like DNA-binding domain superfamily/Winged helix DNA-binding domain"/>
    <property type="match status" value="1"/>
</dbReference>
<evidence type="ECO:0000313" key="6">
    <source>
        <dbReference type="EMBL" id="GLS46912.1"/>
    </source>
</evidence>
<evidence type="ECO:0000256" key="2">
    <source>
        <dbReference type="ARBA" id="ARBA00023015"/>
    </source>
</evidence>
<dbReference type="InterPro" id="IPR000847">
    <property type="entry name" value="LysR_HTH_N"/>
</dbReference>
<dbReference type="PANTHER" id="PTHR30419:SF2">
    <property type="entry name" value="LYSR FAMILY TRANSCRIPTIONAL REGULATOR"/>
    <property type="match status" value="1"/>
</dbReference>
<dbReference type="EMBL" id="BSPG01000060">
    <property type="protein sequence ID" value="GLS46912.1"/>
    <property type="molecule type" value="Genomic_DNA"/>
</dbReference>
<feature type="domain" description="HTH lysR-type" evidence="5">
    <location>
        <begin position="10"/>
        <end position="67"/>
    </location>
</feature>
<dbReference type="GO" id="GO:0003700">
    <property type="term" value="F:DNA-binding transcription factor activity"/>
    <property type="evidence" value="ECO:0007669"/>
    <property type="project" value="InterPro"/>
</dbReference>
<dbReference type="CDD" id="cd08421">
    <property type="entry name" value="PBP2_LTTR_like_1"/>
    <property type="match status" value="1"/>
</dbReference>
<keyword evidence="3 7" id="KW-0238">DNA-binding</keyword>
<reference evidence="6" key="1">
    <citation type="journal article" date="2014" name="Int. J. Syst. Evol. Microbiol.">
        <title>Complete genome of a new Firmicutes species belonging to the dominant human colonic microbiota ('Ruminococcus bicirculans') reveals two chromosomes and a selective capacity to utilize plant glucans.</title>
        <authorList>
            <consortium name="NISC Comparative Sequencing Program"/>
            <person name="Wegmann U."/>
            <person name="Louis P."/>
            <person name="Goesmann A."/>
            <person name="Henrissat B."/>
            <person name="Duncan S.H."/>
            <person name="Flint H.J."/>
        </authorList>
    </citation>
    <scope>NUCLEOTIDE SEQUENCE</scope>
    <source>
        <strain evidence="6">NBRC 107710</strain>
    </source>
</reference>
<dbReference type="PANTHER" id="PTHR30419">
    <property type="entry name" value="HTH-TYPE TRANSCRIPTIONAL REGULATOR YBHD"/>
    <property type="match status" value="1"/>
</dbReference>
<keyword evidence="2" id="KW-0805">Transcription regulation</keyword>
<keyword evidence="9" id="KW-1185">Reference proteome</keyword>
<dbReference type="EMBL" id="JACIDN010000017">
    <property type="protein sequence ID" value="MBB3905656.1"/>
    <property type="molecule type" value="Genomic_DNA"/>
</dbReference>
<dbReference type="InterPro" id="IPR036388">
    <property type="entry name" value="WH-like_DNA-bd_sf"/>
</dbReference>
<sequence length="302" mass="33250">MLSPSLLRRLDLRTLQLFTVICEEGNLTRAAHREAIAPSAVSKRLVELETSLGVQLLDRGPKGMTTTAAGQTLLHHARRMLFNLEQMSLELTDFARGVRGHVRVLANLSAIVQFLPEDLRSFLERQDAIRLDLEERPSSSVVRGIEEGAAEIGICADNVPTHALRSQLYRSDELVLVMRHDHPLAGCEALAFEDCLDHDFVGLHAESSIYQTVRGEAQRSGRPLRLRVHVPGFDAVCRMAQADIGLGVLPQRAFDLLGQPMGLVAVPLRDPWAQRELRLVVRDGPLAPAAQLLLDHLTAGAA</sequence>